<dbReference type="eggNOG" id="COG0534">
    <property type="taxonomic scope" value="Bacteria"/>
</dbReference>
<feature type="transmembrane region" description="Helical" evidence="7">
    <location>
        <begin position="404"/>
        <end position="422"/>
    </location>
</feature>
<dbReference type="EMBL" id="AWVF01000017">
    <property type="protein sequence ID" value="ERJ97493.1"/>
    <property type="molecule type" value="Genomic_DNA"/>
</dbReference>
<proteinExistence type="predicted"/>
<keyword evidence="3" id="KW-1003">Cell membrane</keyword>
<feature type="transmembrane region" description="Helical" evidence="7">
    <location>
        <begin position="20"/>
        <end position="40"/>
    </location>
</feature>
<evidence type="ECO:0000256" key="5">
    <source>
        <dbReference type="ARBA" id="ARBA00022989"/>
    </source>
</evidence>
<dbReference type="PATRIC" id="fig|411473.3.peg.104"/>
<feature type="transmembrane region" description="Helical" evidence="7">
    <location>
        <begin position="60"/>
        <end position="83"/>
    </location>
</feature>
<feature type="transmembrane region" description="Helical" evidence="7">
    <location>
        <begin position="363"/>
        <end position="383"/>
    </location>
</feature>
<keyword evidence="4 7" id="KW-0812">Transmembrane</keyword>
<organism evidence="8 9">
    <name type="scientific">Ruminococcus callidus ATCC 27760</name>
    <dbReference type="NCBI Taxonomy" id="411473"/>
    <lineage>
        <taxon>Bacteria</taxon>
        <taxon>Bacillati</taxon>
        <taxon>Bacillota</taxon>
        <taxon>Clostridia</taxon>
        <taxon>Eubacteriales</taxon>
        <taxon>Oscillospiraceae</taxon>
        <taxon>Ruminococcus</taxon>
    </lineage>
</organism>
<evidence type="ECO:0000256" key="2">
    <source>
        <dbReference type="ARBA" id="ARBA00022448"/>
    </source>
</evidence>
<evidence type="ECO:0000313" key="9">
    <source>
        <dbReference type="Proteomes" id="UP000016662"/>
    </source>
</evidence>
<feature type="transmembrane region" description="Helical" evidence="7">
    <location>
        <begin position="243"/>
        <end position="266"/>
    </location>
</feature>
<feature type="transmembrane region" description="Helical" evidence="7">
    <location>
        <begin position="324"/>
        <end position="343"/>
    </location>
</feature>
<name>U2MDX5_9FIRM</name>
<dbReference type="Pfam" id="PF01554">
    <property type="entry name" value="MatE"/>
    <property type="match status" value="2"/>
</dbReference>
<evidence type="ECO:0000256" key="6">
    <source>
        <dbReference type="ARBA" id="ARBA00023136"/>
    </source>
</evidence>
<dbReference type="CDD" id="cd13138">
    <property type="entry name" value="MATE_yoeA_like"/>
    <property type="match status" value="1"/>
</dbReference>
<comment type="subcellular location">
    <subcellularLocation>
        <location evidence="1">Cell membrane</location>
        <topology evidence="1">Multi-pass membrane protein</topology>
    </subcellularLocation>
</comment>
<keyword evidence="9" id="KW-1185">Reference proteome</keyword>
<feature type="transmembrane region" description="Helical" evidence="7">
    <location>
        <begin position="104"/>
        <end position="129"/>
    </location>
</feature>
<feature type="transmembrane region" description="Helical" evidence="7">
    <location>
        <begin position="141"/>
        <end position="167"/>
    </location>
</feature>
<dbReference type="PANTHER" id="PTHR43549">
    <property type="entry name" value="MULTIDRUG RESISTANCE PROTEIN YPNP-RELATED"/>
    <property type="match status" value="1"/>
</dbReference>
<evidence type="ECO:0000313" key="8">
    <source>
        <dbReference type="EMBL" id="ERJ97493.1"/>
    </source>
</evidence>
<dbReference type="PIRSF" id="PIRSF006603">
    <property type="entry name" value="DinF"/>
    <property type="match status" value="1"/>
</dbReference>
<dbReference type="OrthoDB" id="9776324at2"/>
<accession>U2MDX5</accession>
<keyword evidence="6 7" id="KW-0472">Membrane</keyword>
<evidence type="ECO:0000256" key="1">
    <source>
        <dbReference type="ARBA" id="ARBA00004651"/>
    </source>
</evidence>
<dbReference type="NCBIfam" id="TIGR00797">
    <property type="entry name" value="matE"/>
    <property type="match status" value="1"/>
</dbReference>
<dbReference type="GO" id="GO:0015297">
    <property type="term" value="F:antiporter activity"/>
    <property type="evidence" value="ECO:0007669"/>
    <property type="project" value="InterPro"/>
</dbReference>
<dbReference type="InterPro" id="IPR052031">
    <property type="entry name" value="Membrane_Transporter-Flippase"/>
</dbReference>
<dbReference type="AlphaFoldDB" id="U2MDX5"/>
<dbReference type="HOGENOM" id="CLU_012893_5_0_9"/>
<protein>
    <submittedName>
        <fullName evidence="8">MATE efflux family protein</fullName>
    </submittedName>
</protein>
<feature type="transmembrane region" description="Helical" evidence="7">
    <location>
        <begin position="428"/>
        <end position="444"/>
    </location>
</feature>
<gene>
    <name evidence="8" type="ORF">RUMCAL_00126</name>
</gene>
<dbReference type="InterPro" id="IPR002528">
    <property type="entry name" value="MATE_fam"/>
</dbReference>
<comment type="caution">
    <text evidence="8">The sequence shown here is derived from an EMBL/GenBank/DDBJ whole genome shotgun (WGS) entry which is preliminary data.</text>
</comment>
<evidence type="ECO:0000256" key="4">
    <source>
        <dbReference type="ARBA" id="ARBA00022692"/>
    </source>
</evidence>
<dbReference type="InterPro" id="IPR048279">
    <property type="entry name" value="MdtK-like"/>
</dbReference>
<dbReference type="GO" id="GO:0042910">
    <property type="term" value="F:xenobiotic transmembrane transporter activity"/>
    <property type="evidence" value="ECO:0007669"/>
    <property type="project" value="InterPro"/>
</dbReference>
<sequence length="462" mass="49993">MLFRKGISVMTKDMTAGKPLGLILRFCGPMVFGNILQQLYSMVDTVIVGRYLGASALAGVGATGAISFLVVGFATGICTGLSIPVAQAFGAGDYQNMRKNIANSYYLGALIGVLLTILTMIGTGTILHWMKTPDDIYQYSYDYIIVIFGGILTSVLYNSLAAILRAVGDSKSPILFLAISSVLNIVLDLVFLVGLHSGVAGAGYATVISQGISGLLCLFYLYKKFEIMRFQQGECRLELNRCSRLLSIGLPMALQFSITAIGSIILQTSVNSLGSLAVTSVTAAQKICAIVMGPLESLGITMATFCGQNLGAKKFYRIRDGIRLSMYVSMCYCAFCIAFLWILGKYTAYLFLDPSETEVIQLAVQYMRLNAIFYPVLGVLFILRNSLQGMGYSLMPMMAGVSELAARSLVCFGFVPTFGYMAAVMASPVAWIFADVLLITVYFVDMRKLKRQLLPAEAAVPA</sequence>
<reference evidence="8 9" key="1">
    <citation type="submission" date="2013-07" db="EMBL/GenBank/DDBJ databases">
        <authorList>
            <person name="Weinstock G."/>
            <person name="Sodergren E."/>
            <person name="Wylie T."/>
            <person name="Fulton L."/>
            <person name="Fulton R."/>
            <person name="Fronick C."/>
            <person name="O'Laughlin M."/>
            <person name="Godfrey J."/>
            <person name="Miner T."/>
            <person name="Herter B."/>
            <person name="Appelbaum E."/>
            <person name="Cordes M."/>
            <person name="Lek S."/>
            <person name="Wollam A."/>
            <person name="Pepin K.H."/>
            <person name="Palsikar V.B."/>
            <person name="Mitreva M."/>
            <person name="Wilson R.K."/>
        </authorList>
    </citation>
    <scope>NUCLEOTIDE SEQUENCE [LARGE SCALE GENOMIC DNA]</scope>
    <source>
        <strain evidence="8 9">ATCC 27760</strain>
    </source>
</reference>
<feature type="transmembrane region" description="Helical" evidence="7">
    <location>
        <begin position="174"/>
        <end position="195"/>
    </location>
</feature>
<dbReference type="GO" id="GO:0005886">
    <property type="term" value="C:plasma membrane"/>
    <property type="evidence" value="ECO:0007669"/>
    <property type="project" value="UniProtKB-SubCell"/>
</dbReference>
<keyword evidence="2" id="KW-0813">Transport</keyword>
<keyword evidence="5 7" id="KW-1133">Transmembrane helix</keyword>
<evidence type="ECO:0000256" key="3">
    <source>
        <dbReference type="ARBA" id="ARBA00022475"/>
    </source>
</evidence>
<feature type="transmembrane region" description="Helical" evidence="7">
    <location>
        <begin position="201"/>
        <end position="222"/>
    </location>
</feature>
<dbReference type="Proteomes" id="UP000016662">
    <property type="component" value="Unassembled WGS sequence"/>
</dbReference>
<dbReference type="STRING" id="411473.RUMCAL_00126"/>
<evidence type="ECO:0000256" key="7">
    <source>
        <dbReference type="SAM" id="Phobius"/>
    </source>
</evidence>
<dbReference type="PANTHER" id="PTHR43549:SF3">
    <property type="entry name" value="MULTIDRUG RESISTANCE PROTEIN YPNP-RELATED"/>
    <property type="match status" value="1"/>
</dbReference>